<proteinExistence type="predicted"/>
<keyword evidence="3" id="KW-1185">Reference proteome</keyword>
<accession>A0A0R0KJW0</accession>
<evidence type="ECO:0000313" key="1">
    <source>
        <dbReference type="EMBL" id="KRH65513.1"/>
    </source>
</evidence>
<reference evidence="1" key="3">
    <citation type="submission" date="2018-07" db="EMBL/GenBank/DDBJ databases">
        <title>WGS assembly of Glycine max.</title>
        <authorList>
            <person name="Schmutz J."/>
            <person name="Cannon S."/>
            <person name="Schlueter J."/>
            <person name="Ma J."/>
            <person name="Mitros T."/>
            <person name="Nelson W."/>
            <person name="Hyten D."/>
            <person name="Song Q."/>
            <person name="Thelen J."/>
            <person name="Cheng J."/>
            <person name="Xu D."/>
            <person name="Hellsten U."/>
            <person name="May G."/>
            <person name="Yu Y."/>
            <person name="Sakurai T."/>
            <person name="Umezawa T."/>
            <person name="Bhattacharyya M."/>
            <person name="Sandhu D."/>
            <person name="Valliyodan B."/>
            <person name="Lindquist E."/>
            <person name="Peto M."/>
            <person name="Grant D."/>
            <person name="Shu S."/>
            <person name="Goodstein D."/>
            <person name="Barry K."/>
            <person name="Futrell-Griggs M."/>
            <person name="Abernathy B."/>
            <person name="Du J."/>
            <person name="Tian Z."/>
            <person name="Zhu L."/>
            <person name="Gill N."/>
            <person name="Joshi T."/>
            <person name="Libault M."/>
            <person name="Sethuraman A."/>
            <person name="Zhang X."/>
            <person name="Shinozaki K."/>
            <person name="Nguyen H."/>
            <person name="Wing R."/>
            <person name="Cregan P."/>
            <person name="Specht J."/>
            <person name="Grimwood J."/>
            <person name="Rokhsar D."/>
            <person name="Stacey G."/>
            <person name="Shoemaker R."/>
            <person name="Jackson S."/>
        </authorList>
    </citation>
    <scope>NUCLEOTIDE SEQUENCE</scope>
    <source>
        <tissue evidence="1">Callus</tissue>
    </source>
</reference>
<evidence type="ECO:0000313" key="2">
    <source>
        <dbReference type="EnsemblPlants" id="KRH65513"/>
    </source>
</evidence>
<evidence type="ECO:0008006" key="4">
    <source>
        <dbReference type="Google" id="ProtNLM"/>
    </source>
</evidence>
<dbReference type="Proteomes" id="UP000008827">
    <property type="component" value="Chromosome 3"/>
</dbReference>
<evidence type="ECO:0000313" key="3">
    <source>
        <dbReference type="Proteomes" id="UP000008827"/>
    </source>
</evidence>
<dbReference type="SMR" id="A0A0R0KJW0"/>
<dbReference type="InParanoid" id="A0A0R0KJW0"/>
<gene>
    <name evidence="1" type="ORF">GLYMA_03G041700</name>
</gene>
<reference evidence="1 2" key="1">
    <citation type="journal article" date="2010" name="Nature">
        <title>Genome sequence of the palaeopolyploid soybean.</title>
        <authorList>
            <person name="Schmutz J."/>
            <person name="Cannon S.B."/>
            <person name="Schlueter J."/>
            <person name="Ma J."/>
            <person name="Mitros T."/>
            <person name="Nelson W."/>
            <person name="Hyten D.L."/>
            <person name="Song Q."/>
            <person name="Thelen J.J."/>
            <person name="Cheng J."/>
            <person name="Xu D."/>
            <person name="Hellsten U."/>
            <person name="May G.D."/>
            <person name="Yu Y."/>
            <person name="Sakurai T."/>
            <person name="Umezawa T."/>
            <person name="Bhattacharyya M.K."/>
            <person name="Sandhu D."/>
            <person name="Valliyodan B."/>
            <person name="Lindquist E."/>
            <person name="Peto M."/>
            <person name="Grant D."/>
            <person name="Shu S."/>
            <person name="Goodstein D."/>
            <person name="Barry K."/>
            <person name="Futrell-Griggs M."/>
            <person name="Abernathy B."/>
            <person name="Du J."/>
            <person name="Tian Z."/>
            <person name="Zhu L."/>
            <person name="Gill N."/>
            <person name="Joshi T."/>
            <person name="Libault M."/>
            <person name="Sethuraman A."/>
            <person name="Zhang X.-C."/>
            <person name="Shinozaki K."/>
            <person name="Nguyen H.T."/>
            <person name="Wing R.A."/>
            <person name="Cregan P."/>
            <person name="Specht J."/>
            <person name="Grimwood J."/>
            <person name="Rokhsar D."/>
            <person name="Stacey G."/>
            <person name="Shoemaker R.C."/>
            <person name="Jackson S.A."/>
        </authorList>
    </citation>
    <scope>NUCLEOTIDE SEQUENCE</scope>
    <source>
        <strain evidence="2">cv. Williams 82</strain>
        <tissue evidence="1">Callus</tissue>
    </source>
</reference>
<dbReference type="EnsemblPlants" id="KRH65513">
    <property type="protein sequence ID" value="KRH65513"/>
    <property type="gene ID" value="GLYMA_03G041700"/>
</dbReference>
<protein>
    <recommendedName>
        <fullName evidence="4">No apical meristem-associated C-terminal domain-containing protein</fullName>
    </recommendedName>
</protein>
<dbReference type="AlphaFoldDB" id="A0A0R0KJW0"/>
<name>A0A0R0KJW0_SOYBN</name>
<dbReference type="Gramene" id="KRH65513">
    <property type="protein sequence ID" value="KRH65513"/>
    <property type="gene ID" value="GLYMA_03G041700"/>
</dbReference>
<reference evidence="2" key="2">
    <citation type="submission" date="2018-02" db="UniProtKB">
        <authorList>
            <consortium name="EnsemblPlants"/>
        </authorList>
    </citation>
    <scope>IDENTIFICATION</scope>
    <source>
        <strain evidence="2">Williams 82</strain>
    </source>
</reference>
<sequence length="172" mass="19670">MKLVRNVHNFGLKDIIVDEIGGSSTKRKPRLAFAIEKDTHIISSWLTSQPIQLLVLIKQKKHFGVQKFKGHYKQAISLKKSDCIDNNVMLHAYAIWKEEEGKTLIEDSEANTSSQIVRPMGQKATKRKRKGKYVGISINPVDLTGVEEAMRERNILDARLAVLREKKLENEY</sequence>
<dbReference type="EMBL" id="CM000836">
    <property type="protein sequence ID" value="KRH65513.1"/>
    <property type="molecule type" value="Genomic_DNA"/>
</dbReference>
<organism evidence="1">
    <name type="scientific">Glycine max</name>
    <name type="common">Soybean</name>
    <name type="synonym">Glycine hispida</name>
    <dbReference type="NCBI Taxonomy" id="3847"/>
    <lineage>
        <taxon>Eukaryota</taxon>
        <taxon>Viridiplantae</taxon>
        <taxon>Streptophyta</taxon>
        <taxon>Embryophyta</taxon>
        <taxon>Tracheophyta</taxon>
        <taxon>Spermatophyta</taxon>
        <taxon>Magnoliopsida</taxon>
        <taxon>eudicotyledons</taxon>
        <taxon>Gunneridae</taxon>
        <taxon>Pentapetalae</taxon>
        <taxon>rosids</taxon>
        <taxon>fabids</taxon>
        <taxon>Fabales</taxon>
        <taxon>Fabaceae</taxon>
        <taxon>Papilionoideae</taxon>
        <taxon>50 kb inversion clade</taxon>
        <taxon>NPAAA clade</taxon>
        <taxon>indigoferoid/millettioid clade</taxon>
        <taxon>Phaseoleae</taxon>
        <taxon>Glycine</taxon>
        <taxon>Glycine subgen. Soja</taxon>
    </lineage>
</organism>